<reference evidence="2" key="1">
    <citation type="submission" date="2021-03" db="EMBL/GenBank/DDBJ databases">
        <title>Draft genome sequence of rust myrtle Austropuccinia psidii MF-1, a brazilian biotype.</title>
        <authorList>
            <person name="Quecine M.C."/>
            <person name="Pachon D.M.R."/>
            <person name="Bonatelli M.L."/>
            <person name="Correr F.H."/>
            <person name="Franceschini L.M."/>
            <person name="Leite T.F."/>
            <person name="Margarido G.R.A."/>
            <person name="Almeida C.A."/>
            <person name="Ferrarezi J.A."/>
            <person name="Labate C.A."/>
        </authorList>
    </citation>
    <scope>NUCLEOTIDE SEQUENCE</scope>
    <source>
        <strain evidence="2">MF-1</strain>
    </source>
</reference>
<name>A0A9Q3H1Y7_9BASI</name>
<dbReference type="EMBL" id="AVOT02009809">
    <property type="protein sequence ID" value="MBW0488858.1"/>
    <property type="molecule type" value="Genomic_DNA"/>
</dbReference>
<dbReference type="Proteomes" id="UP000765509">
    <property type="component" value="Unassembled WGS sequence"/>
</dbReference>
<organism evidence="2 3">
    <name type="scientific">Austropuccinia psidii MF-1</name>
    <dbReference type="NCBI Taxonomy" id="1389203"/>
    <lineage>
        <taxon>Eukaryota</taxon>
        <taxon>Fungi</taxon>
        <taxon>Dikarya</taxon>
        <taxon>Basidiomycota</taxon>
        <taxon>Pucciniomycotina</taxon>
        <taxon>Pucciniomycetes</taxon>
        <taxon>Pucciniales</taxon>
        <taxon>Sphaerophragmiaceae</taxon>
        <taxon>Austropuccinia</taxon>
    </lineage>
</organism>
<keyword evidence="3" id="KW-1185">Reference proteome</keyword>
<proteinExistence type="predicted"/>
<feature type="compositionally biased region" description="Polar residues" evidence="1">
    <location>
        <begin position="139"/>
        <end position="163"/>
    </location>
</feature>
<comment type="caution">
    <text evidence="2">The sequence shown here is derived from an EMBL/GenBank/DDBJ whole genome shotgun (WGS) entry which is preliminary data.</text>
</comment>
<evidence type="ECO:0000313" key="3">
    <source>
        <dbReference type="Proteomes" id="UP000765509"/>
    </source>
</evidence>
<protein>
    <submittedName>
        <fullName evidence="2">Uncharacterized protein</fullName>
    </submittedName>
</protein>
<feature type="region of interest" description="Disordered" evidence="1">
    <location>
        <begin position="123"/>
        <end position="175"/>
    </location>
</feature>
<accession>A0A9Q3H1Y7</accession>
<gene>
    <name evidence="2" type="ORF">O181_028573</name>
</gene>
<evidence type="ECO:0000313" key="2">
    <source>
        <dbReference type="EMBL" id="MBW0488858.1"/>
    </source>
</evidence>
<sequence>MEGAIASTSSQTLASTFDTIIETPEADITSIPAVRPKYFLTGNNGNIPVSIQELVNGGKEAGVATSEKSLDWNNELISPSAKAHGPRKDRGCSERLDTHVLKRQVQQIKSWFKSQSILSEDQKKKLAQGKENIPVEAPQASTRKNVPQQVPNNGNKTPKNNQKGKQKAYEKAKPK</sequence>
<dbReference type="AlphaFoldDB" id="A0A9Q3H1Y7"/>
<evidence type="ECO:0000256" key="1">
    <source>
        <dbReference type="SAM" id="MobiDB-lite"/>
    </source>
</evidence>